<feature type="compositionally biased region" description="Pro residues" evidence="1">
    <location>
        <begin position="301"/>
        <end position="333"/>
    </location>
</feature>
<dbReference type="EMBL" id="FQWQ01000003">
    <property type="protein sequence ID" value="SHH64551.1"/>
    <property type="molecule type" value="Genomic_DNA"/>
</dbReference>
<dbReference type="Proteomes" id="UP000184212">
    <property type="component" value="Unassembled WGS sequence"/>
</dbReference>
<feature type="compositionally biased region" description="Polar residues" evidence="1">
    <location>
        <begin position="217"/>
        <end position="239"/>
    </location>
</feature>
<feature type="region of interest" description="Disordered" evidence="1">
    <location>
        <begin position="210"/>
        <end position="239"/>
    </location>
</feature>
<dbReference type="AlphaFoldDB" id="A0A1M5UNP2"/>
<reference evidence="3 4" key="1">
    <citation type="submission" date="2016-11" db="EMBL/GenBank/DDBJ databases">
        <authorList>
            <person name="Jaros S."/>
            <person name="Januszkiewicz K."/>
            <person name="Wedrychowicz H."/>
        </authorList>
    </citation>
    <scope>NUCLEOTIDE SEQUENCE [LARGE SCALE GENOMIC DNA]</scope>
    <source>
        <strain evidence="3 4">DSM 24574</strain>
    </source>
</reference>
<sequence length="655" mass="71501">MVTKVPLAHTDVRKTTPFFQGQKRPAGPVDQPKCDASFFQPKLAIGPTDDVYEREADAVADHIMRMDDSRSIQLKISPLAIQRKCAACEEEERLQRKEAQGGEASVSDAFEHYVGNLDSGGESLPGEVRNFYEPKFGYDFSKVKVHADTVAAKSAQSINALAYTSGHHIVFNHNQYSAGSISGKKLLAHELTHVVQQGGGHAGAQDSILKKADSDESSQTDPEVTSIKSIGSETPHTIQRQVTIPWEAPPFARPMPFEGVKPIPIPEIGPLPPFIPMPPEVEIGDPEMDIEPEMEEEPAVEPDPAPDPGPDPGPSPKPQPDPRPYPPLPPVAPDPEDEDKNVCGSTRMPLTHVSFSAGPTGQAGTVIAEPLTRCPGNTRGSLANWRVYPEQFKCIKKLGLGRFWLPVHMLHGMTPRHRSILRNLHGPGNDRLNIIIAHSSVNRQMNAKVEEPALMRVYDLNQVLWYESKVDSYVPGADFFTQSITVNYGLMDMRTGSRGPRIDGDTFTSSEPVPNCPRSLGGSVMAPPLLPKELADFNSTISVCERLLKSRVFPVDNGGLKITLRASRPPGCSTDDYFVSLEKDNLVFDDEISTTKVPAGKPVTLTWKQLEKGEYYLNIWVPASAGPDCCLTGTISVFTFDAPRPPPLPPGGQTA</sequence>
<evidence type="ECO:0000313" key="3">
    <source>
        <dbReference type="EMBL" id="SHH64551.1"/>
    </source>
</evidence>
<name>A0A1M5UNP2_9BACT</name>
<proteinExistence type="predicted"/>
<feature type="domain" description="eCIS core" evidence="2">
    <location>
        <begin position="124"/>
        <end position="200"/>
    </location>
</feature>
<evidence type="ECO:0000259" key="2">
    <source>
        <dbReference type="Pfam" id="PF13699"/>
    </source>
</evidence>
<keyword evidence="4" id="KW-1185">Reference proteome</keyword>
<feature type="region of interest" description="Disordered" evidence="1">
    <location>
        <begin position="292"/>
        <end position="344"/>
    </location>
</feature>
<dbReference type="STRING" id="947013.SAMN04488109_4801"/>
<accession>A0A1M5UNP2</accession>
<organism evidence="3 4">
    <name type="scientific">Chryseolinea serpens</name>
    <dbReference type="NCBI Taxonomy" id="947013"/>
    <lineage>
        <taxon>Bacteria</taxon>
        <taxon>Pseudomonadati</taxon>
        <taxon>Bacteroidota</taxon>
        <taxon>Cytophagia</taxon>
        <taxon>Cytophagales</taxon>
        <taxon>Fulvivirgaceae</taxon>
        <taxon>Chryseolinea</taxon>
    </lineage>
</organism>
<dbReference type="Pfam" id="PF13699">
    <property type="entry name" value="eCIS_core"/>
    <property type="match status" value="1"/>
</dbReference>
<evidence type="ECO:0000256" key="1">
    <source>
        <dbReference type="SAM" id="MobiDB-lite"/>
    </source>
</evidence>
<dbReference type="RefSeq" id="WP_073139149.1">
    <property type="nucleotide sequence ID" value="NZ_FQWQ01000003.1"/>
</dbReference>
<gene>
    <name evidence="3" type="ORF">SAMN04488109_4801</name>
</gene>
<evidence type="ECO:0000313" key="4">
    <source>
        <dbReference type="Proteomes" id="UP000184212"/>
    </source>
</evidence>
<dbReference type="InterPro" id="IPR025295">
    <property type="entry name" value="eCIS_core_dom"/>
</dbReference>
<protein>
    <recommendedName>
        <fullName evidence="2">eCIS core domain-containing protein</fullName>
    </recommendedName>
</protein>